<comment type="caution">
    <text evidence="6">The sequence shown here is derived from an EMBL/GenBank/DDBJ whole genome shotgun (WGS) entry which is preliminary data.</text>
</comment>
<dbReference type="InterPro" id="IPR003593">
    <property type="entry name" value="AAA+_ATPase"/>
</dbReference>
<reference evidence="6" key="1">
    <citation type="submission" date="2022-08" db="EMBL/GenBank/DDBJ databases">
        <authorList>
            <person name="Somphong A."/>
            <person name="Phongsopitanun W."/>
        </authorList>
    </citation>
    <scope>NUCLEOTIDE SEQUENCE</scope>
    <source>
        <strain evidence="6">LP05-1</strain>
    </source>
</reference>
<sequence>MSALLEARGVSKAYPFRGRSVDILSGVDFSARAGQLTAIVGHSGTGKSTLLHILGLLTTPDLGGVVVDGTDTAGLGDGRLADLRREKLGFVFQSYNLLPQHSALRNTLIPSVRRGKEAQDRARLLLERVGLGERVDHRPAQLSGGEQQRVALARALVNDPPVILADEPTGNLDGESERRLLALLLELAREGRAVVVVTHNPAVSEAADRVYRIADGRMQGPDEQRAEGPDERRAAGPDEQRAAGPRLRKEDSR</sequence>
<dbReference type="Gene3D" id="3.40.50.300">
    <property type="entry name" value="P-loop containing nucleotide triphosphate hydrolases"/>
    <property type="match status" value="1"/>
</dbReference>
<keyword evidence="2" id="KW-0547">Nucleotide-binding</keyword>
<dbReference type="PROSITE" id="PS00211">
    <property type="entry name" value="ABC_TRANSPORTER_1"/>
    <property type="match status" value="1"/>
</dbReference>
<gene>
    <name evidence="6" type="ORF">NX801_04910</name>
</gene>
<feature type="domain" description="ABC transporter" evidence="5">
    <location>
        <begin position="5"/>
        <end position="240"/>
    </location>
</feature>
<dbReference type="InterPro" id="IPR017871">
    <property type="entry name" value="ABC_transporter-like_CS"/>
</dbReference>
<dbReference type="Proteomes" id="UP001431313">
    <property type="component" value="Unassembled WGS sequence"/>
</dbReference>
<dbReference type="InterPro" id="IPR017911">
    <property type="entry name" value="MacB-like_ATP-bd"/>
</dbReference>
<evidence type="ECO:0000256" key="1">
    <source>
        <dbReference type="ARBA" id="ARBA00022448"/>
    </source>
</evidence>
<name>A0ABT2CC68_9ACTN</name>
<dbReference type="RefSeq" id="WP_258785689.1">
    <property type="nucleotide sequence ID" value="NZ_JANUGQ010000003.1"/>
</dbReference>
<evidence type="ECO:0000313" key="6">
    <source>
        <dbReference type="EMBL" id="MCS0635007.1"/>
    </source>
</evidence>
<dbReference type="SUPFAM" id="SSF52540">
    <property type="entry name" value="P-loop containing nucleoside triphosphate hydrolases"/>
    <property type="match status" value="1"/>
</dbReference>
<dbReference type="InterPro" id="IPR003439">
    <property type="entry name" value="ABC_transporter-like_ATP-bd"/>
</dbReference>
<dbReference type="SMART" id="SM00382">
    <property type="entry name" value="AAA"/>
    <property type="match status" value="1"/>
</dbReference>
<evidence type="ECO:0000256" key="3">
    <source>
        <dbReference type="ARBA" id="ARBA00022840"/>
    </source>
</evidence>
<accession>A0ABT2CC68</accession>
<dbReference type="CDD" id="cd03255">
    <property type="entry name" value="ABC_MJ0796_LolCDE_FtsE"/>
    <property type="match status" value="1"/>
</dbReference>
<dbReference type="PANTHER" id="PTHR24220:SF86">
    <property type="entry name" value="ABC TRANSPORTER ABCH.1"/>
    <property type="match status" value="1"/>
</dbReference>
<evidence type="ECO:0000256" key="2">
    <source>
        <dbReference type="ARBA" id="ARBA00022741"/>
    </source>
</evidence>
<proteinExistence type="predicted"/>
<feature type="region of interest" description="Disordered" evidence="4">
    <location>
        <begin position="214"/>
        <end position="253"/>
    </location>
</feature>
<keyword evidence="1" id="KW-0813">Transport</keyword>
<evidence type="ECO:0000313" key="7">
    <source>
        <dbReference type="Proteomes" id="UP001431313"/>
    </source>
</evidence>
<evidence type="ECO:0000256" key="4">
    <source>
        <dbReference type="SAM" id="MobiDB-lite"/>
    </source>
</evidence>
<keyword evidence="7" id="KW-1185">Reference proteome</keyword>
<organism evidence="6 7">
    <name type="scientific">Streptomyces pyxinae</name>
    <dbReference type="NCBI Taxonomy" id="2970734"/>
    <lineage>
        <taxon>Bacteria</taxon>
        <taxon>Bacillati</taxon>
        <taxon>Actinomycetota</taxon>
        <taxon>Actinomycetes</taxon>
        <taxon>Kitasatosporales</taxon>
        <taxon>Streptomycetaceae</taxon>
        <taxon>Streptomyces</taxon>
    </lineage>
</organism>
<evidence type="ECO:0000259" key="5">
    <source>
        <dbReference type="PROSITE" id="PS50893"/>
    </source>
</evidence>
<dbReference type="EMBL" id="JANUGQ010000003">
    <property type="protein sequence ID" value="MCS0635007.1"/>
    <property type="molecule type" value="Genomic_DNA"/>
</dbReference>
<dbReference type="PROSITE" id="PS50893">
    <property type="entry name" value="ABC_TRANSPORTER_2"/>
    <property type="match status" value="1"/>
</dbReference>
<dbReference type="GO" id="GO:0005524">
    <property type="term" value="F:ATP binding"/>
    <property type="evidence" value="ECO:0007669"/>
    <property type="project" value="UniProtKB-KW"/>
</dbReference>
<dbReference type="Pfam" id="PF00005">
    <property type="entry name" value="ABC_tran"/>
    <property type="match status" value="1"/>
</dbReference>
<dbReference type="InterPro" id="IPR027417">
    <property type="entry name" value="P-loop_NTPase"/>
</dbReference>
<protein>
    <submittedName>
        <fullName evidence="6">ABC transporter ATP-binding protein</fullName>
    </submittedName>
</protein>
<dbReference type="PANTHER" id="PTHR24220">
    <property type="entry name" value="IMPORT ATP-BINDING PROTEIN"/>
    <property type="match status" value="1"/>
</dbReference>
<dbReference type="InterPro" id="IPR015854">
    <property type="entry name" value="ABC_transpr_LolD-like"/>
</dbReference>
<keyword evidence="3 6" id="KW-0067">ATP-binding</keyword>